<accession>A0A7T6XJE1</accession>
<dbReference type="GO" id="GO:0005524">
    <property type="term" value="F:ATP binding"/>
    <property type="evidence" value="ECO:0007669"/>
    <property type="project" value="UniProtKB-KW"/>
</dbReference>
<keyword evidence="16" id="KW-0812">Transmembrane</keyword>
<dbReference type="Proteomes" id="UP000595662">
    <property type="component" value="Chromosome 2"/>
</dbReference>
<name>A0A7T6XJE1_PENDI</name>
<evidence type="ECO:0000256" key="3">
    <source>
        <dbReference type="ARBA" id="ARBA00011534"/>
    </source>
</evidence>
<dbReference type="PROSITE" id="PS50011">
    <property type="entry name" value="PROTEIN_KINASE_DOM"/>
    <property type="match status" value="1"/>
</dbReference>
<reference evidence="18 19" key="1">
    <citation type="submission" date="2020-08" db="EMBL/GenBank/DDBJ databases">
        <title>The completed genome sequence of the pathogenic ascomycete fungus Penicillium digitatum.</title>
        <authorList>
            <person name="Wang M."/>
        </authorList>
    </citation>
    <scope>NUCLEOTIDE SEQUENCE [LARGE SCALE GENOMIC DNA]</scope>
    <source>
        <strain evidence="18 19">PdW03</strain>
    </source>
</reference>
<sequence>MNGDPVLLKPEGTLRTITFGGSGGIHEDSNHHVLKAPLKHNTQGCNQDVLAYVAGTEEYSEESIAREKLIYQSLPNDDPNILKCLGITERGIQFPFLQHGDIRTYLKSHSIDMATKDRWIQNAIDAVITIHACGVIHCDISPRNFLVSDDLSIQVCDFAGSQINGLKWLAEEETRYRLPLPPSCPRSIISDLFALGSLIYEISTGTCPFPELDDDEIEKRYASQKFPSLDTLKYGKVISKCWRLQYPSAEMLKSDIRHLHKPSTLDTNEITPSLICCTLAMVSFGFAFWVCVSQNR</sequence>
<evidence type="ECO:0000256" key="4">
    <source>
        <dbReference type="ARBA" id="ARBA00012513"/>
    </source>
</evidence>
<evidence type="ECO:0000256" key="10">
    <source>
        <dbReference type="ARBA" id="ARBA00022840"/>
    </source>
</evidence>
<dbReference type="EMBL" id="CP060775">
    <property type="protein sequence ID" value="QQK42263.1"/>
    <property type="molecule type" value="Genomic_DNA"/>
</dbReference>
<keyword evidence="10" id="KW-0067">ATP-binding</keyword>
<keyword evidence="9 18" id="KW-0418">Kinase</keyword>
<keyword evidence="11" id="KW-0779">Telomere</keyword>
<dbReference type="GeneID" id="90952824"/>
<comment type="function">
    <text evidence="1">Component of the EKC/KEOPS complex that is required for the formation of a threonylcarbamoyl group on adenosine at position 37 (t(6)A37) in tRNAs that read codons beginning with adenine. The complex is probably involved in the transfer of the threonylcarbamoyl moiety of threonylcarbamoyl-AMP (TC-AMP) to the N6 group of A37. BUD32 has ATPase activity in the context of the EKC/KEOPS complex and likely plays a supporting role to the catalytic subunit KAE1. The EKC/KEOPS complex also promotes both telomere uncapping and telomere elongation. The complex is required for efficient recruitment of transcriptional coactivators.</text>
</comment>
<comment type="catalytic activity">
    <reaction evidence="15">
        <text>L-seryl-[protein] + ATP = O-phospho-L-seryl-[protein] + ADP + H(+)</text>
        <dbReference type="Rhea" id="RHEA:17989"/>
        <dbReference type="Rhea" id="RHEA-COMP:9863"/>
        <dbReference type="Rhea" id="RHEA-COMP:11604"/>
        <dbReference type="ChEBI" id="CHEBI:15378"/>
        <dbReference type="ChEBI" id="CHEBI:29999"/>
        <dbReference type="ChEBI" id="CHEBI:30616"/>
        <dbReference type="ChEBI" id="CHEBI:83421"/>
        <dbReference type="ChEBI" id="CHEBI:456216"/>
        <dbReference type="EC" id="2.7.11.1"/>
    </reaction>
</comment>
<proteinExistence type="predicted"/>
<evidence type="ECO:0000256" key="8">
    <source>
        <dbReference type="ARBA" id="ARBA00022741"/>
    </source>
</evidence>
<evidence type="ECO:0000313" key="19">
    <source>
        <dbReference type="Proteomes" id="UP000595662"/>
    </source>
</evidence>
<evidence type="ECO:0000256" key="13">
    <source>
        <dbReference type="ARBA" id="ARBA00033194"/>
    </source>
</evidence>
<keyword evidence="7" id="KW-0808">Transferase</keyword>
<keyword evidence="16" id="KW-1133">Transmembrane helix</keyword>
<evidence type="ECO:0000256" key="11">
    <source>
        <dbReference type="ARBA" id="ARBA00022895"/>
    </source>
</evidence>
<dbReference type="EC" id="2.7.11.1" evidence="4"/>
<evidence type="ECO:0000256" key="16">
    <source>
        <dbReference type="SAM" id="Phobius"/>
    </source>
</evidence>
<evidence type="ECO:0000256" key="12">
    <source>
        <dbReference type="ARBA" id="ARBA00030980"/>
    </source>
</evidence>
<evidence type="ECO:0000313" key="18">
    <source>
        <dbReference type="EMBL" id="QQK42263.1"/>
    </source>
</evidence>
<dbReference type="Pfam" id="PF00069">
    <property type="entry name" value="Pkinase"/>
    <property type="match status" value="1"/>
</dbReference>
<dbReference type="InterPro" id="IPR000719">
    <property type="entry name" value="Prot_kinase_dom"/>
</dbReference>
<evidence type="ECO:0000256" key="15">
    <source>
        <dbReference type="ARBA" id="ARBA00048679"/>
    </source>
</evidence>
<evidence type="ECO:0000256" key="14">
    <source>
        <dbReference type="ARBA" id="ARBA00047899"/>
    </source>
</evidence>
<dbReference type="PROSITE" id="PS00109">
    <property type="entry name" value="PROTEIN_KINASE_TYR"/>
    <property type="match status" value="1"/>
</dbReference>
<gene>
    <name evidence="18" type="ORF">Pdw03_6164</name>
</gene>
<evidence type="ECO:0000259" key="17">
    <source>
        <dbReference type="PROSITE" id="PS50011"/>
    </source>
</evidence>
<protein>
    <recommendedName>
        <fullName evidence="6">EKC/KEOPS complex subunit BUD32</fullName>
        <ecNumber evidence="4">2.7.11.1</ecNumber>
    </recommendedName>
    <alternativeName>
        <fullName evidence="12 13">Atypical Serine/threonine protein kinase BUD32</fullName>
    </alternativeName>
    <alternativeName>
        <fullName evidence="5">EKC/KEOPS complex subunit bud32</fullName>
    </alternativeName>
</protein>
<evidence type="ECO:0000256" key="5">
    <source>
        <dbReference type="ARBA" id="ARBA00013948"/>
    </source>
</evidence>
<comment type="subcellular location">
    <subcellularLocation>
        <location evidence="2">Chromosome</location>
        <location evidence="2">Telomere</location>
    </subcellularLocation>
</comment>
<evidence type="ECO:0000256" key="6">
    <source>
        <dbReference type="ARBA" id="ARBA00019973"/>
    </source>
</evidence>
<dbReference type="GO" id="GO:0000781">
    <property type="term" value="C:chromosome, telomeric region"/>
    <property type="evidence" value="ECO:0007669"/>
    <property type="project" value="UniProtKB-SubCell"/>
</dbReference>
<keyword evidence="8" id="KW-0547">Nucleotide-binding</keyword>
<dbReference type="InterPro" id="IPR051681">
    <property type="entry name" value="Ser/Thr_Kinases-Pseudokinases"/>
</dbReference>
<dbReference type="GO" id="GO:0004674">
    <property type="term" value="F:protein serine/threonine kinase activity"/>
    <property type="evidence" value="ECO:0007669"/>
    <property type="project" value="UniProtKB-EC"/>
</dbReference>
<dbReference type="Gene3D" id="1.10.510.10">
    <property type="entry name" value="Transferase(Phosphotransferase) domain 1"/>
    <property type="match status" value="1"/>
</dbReference>
<dbReference type="PANTHER" id="PTHR44329:SF288">
    <property type="entry name" value="MITOGEN-ACTIVATED PROTEIN KINASE KINASE KINASE 20"/>
    <property type="match status" value="1"/>
</dbReference>
<comment type="subunit">
    <text evidence="3">Component of the EKC/KEOPS complex composed of at least BUD32, CGI121, GON7, KAE1 and PCC1; the whole complex dimerizes.</text>
</comment>
<feature type="transmembrane region" description="Helical" evidence="16">
    <location>
        <begin position="270"/>
        <end position="292"/>
    </location>
</feature>
<evidence type="ECO:0000256" key="7">
    <source>
        <dbReference type="ARBA" id="ARBA00022679"/>
    </source>
</evidence>
<dbReference type="VEuPathDB" id="FungiDB:PDIP_16370"/>
<dbReference type="SUPFAM" id="SSF56112">
    <property type="entry name" value="Protein kinase-like (PK-like)"/>
    <property type="match status" value="1"/>
</dbReference>
<organism evidence="18 19">
    <name type="scientific">Penicillium digitatum</name>
    <name type="common">Green mold</name>
    <dbReference type="NCBI Taxonomy" id="36651"/>
    <lineage>
        <taxon>Eukaryota</taxon>
        <taxon>Fungi</taxon>
        <taxon>Dikarya</taxon>
        <taxon>Ascomycota</taxon>
        <taxon>Pezizomycotina</taxon>
        <taxon>Eurotiomycetes</taxon>
        <taxon>Eurotiomycetidae</taxon>
        <taxon>Eurotiales</taxon>
        <taxon>Aspergillaceae</taxon>
        <taxon>Penicillium</taxon>
    </lineage>
</organism>
<evidence type="ECO:0000256" key="1">
    <source>
        <dbReference type="ARBA" id="ARBA00003747"/>
    </source>
</evidence>
<dbReference type="RefSeq" id="XP_065956355.1">
    <property type="nucleotide sequence ID" value="XM_066101272.1"/>
</dbReference>
<dbReference type="AlphaFoldDB" id="A0A7T6XJE1"/>
<comment type="catalytic activity">
    <reaction evidence="14">
        <text>L-threonyl-[protein] + ATP = O-phospho-L-threonyl-[protein] + ADP + H(+)</text>
        <dbReference type="Rhea" id="RHEA:46608"/>
        <dbReference type="Rhea" id="RHEA-COMP:11060"/>
        <dbReference type="Rhea" id="RHEA-COMP:11605"/>
        <dbReference type="ChEBI" id="CHEBI:15378"/>
        <dbReference type="ChEBI" id="CHEBI:30013"/>
        <dbReference type="ChEBI" id="CHEBI:30616"/>
        <dbReference type="ChEBI" id="CHEBI:61977"/>
        <dbReference type="ChEBI" id="CHEBI:456216"/>
        <dbReference type="EC" id="2.7.11.1"/>
    </reaction>
</comment>
<keyword evidence="11" id="KW-0158">Chromosome</keyword>
<keyword evidence="16" id="KW-0472">Membrane</keyword>
<feature type="domain" description="Protein kinase" evidence="17">
    <location>
        <begin position="11"/>
        <end position="296"/>
    </location>
</feature>
<dbReference type="InterPro" id="IPR011009">
    <property type="entry name" value="Kinase-like_dom_sf"/>
</dbReference>
<evidence type="ECO:0000256" key="9">
    <source>
        <dbReference type="ARBA" id="ARBA00022777"/>
    </source>
</evidence>
<evidence type="ECO:0000256" key="2">
    <source>
        <dbReference type="ARBA" id="ARBA00004574"/>
    </source>
</evidence>
<dbReference type="InterPro" id="IPR008266">
    <property type="entry name" value="Tyr_kinase_AS"/>
</dbReference>
<dbReference type="PANTHER" id="PTHR44329">
    <property type="entry name" value="SERINE/THREONINE-PROTEIN KINASE TNNI3K-RELATED"/>
    <property type="match status" value="1"/>
</dbReference>